<protein>
    <recommendedName>
        <fullName evidence="5">Chaperone protein HtpG</fullName>
    </recommendedName>
    <alternativeName>
        <fullName evidence="5">Heat shock protein HtpG</fullName>
    </alternativeName>
    <alternativeName>
        <fullName evidence="5">High temperature protein G</fullName>
    </alternativeName>
</protein>
<dbReference type="Pfam" id="PF00183">
    <property type="entry name" value="HSP90"/>
    <property type="match status" value="2"/>
</dbReference>
<feature type="region of interest" description="A; substrate-binding" evidence="5">
    <location>
        <begin position="1"/>
        <end position="353"/>
    </location>
</feature>
<feature type="binding site" evidence="6">
    <location>
        <position position="38"/>
    </location>
    <ligand>
        <name>ATP</name>
        <dbReference type="ChEBI" id="CHEBI:30616"/>
    </ligand>
</feature>
<evidence type="ECO:0000256" key="3">
    <source>
        <dbReference type="ARBA" id="ARBA00022840"/>
    </source>
</evidence>
<name>A0A379C6F2_9FIRM</name>
<dbReference type="InterPro" id="IPR001404">
    <property type="entry name" value="Hsp90_fam"/>
</dbReference>
<feature type="binding site" evidence="6">
    <location>
        <position position="89"/>
    </location>
    <ligand>
        <name>ATP</name>
        <dbReference type="ChEBI" id="CHEBI:30616"/>
    </ligand>
</feature>
<evidence type="ECO:0000313" key="8">
    <source>
        <dbReference type="Proteomes" id="UP000255517"/>
    </source>
</evidence>
<feature type="binding site" evidence="6">
    <location>
        <position position="176"/>
    </location>
    <ligand>
        <name>ATP</name>
        <dbReference type="ChEBI" id="CHEBI:30616"/>
    </ligand>
</feature>
<evidence type="ECO:0000256" key="5">
    <source>
        <dbReference type="HAMAP-Rule" id="MF_00505"/>
    </source>
</evidence>
<organism evidence="7 8">
    <name type="scientific">Peptoniphilus lacrimalis</name>
    <dbReference type="NCBI Taxonomy" id="33031"/>
    <lineage>
        <taxon>Bacteria</taxon>
        <taxon>Bacillati</taxon>
        <taxon>Bacillota</taxon>
        <taxon>Tissierellia</taxon>
        <taxon>Tissierellales</taxon>
        <taxon>Peptoniphilaceae</taxon>
        <taxon>Peptoniphilus</taxon>
    </lineage>
</organism>
<dbReference type="GO" id="GO:0005524">
    <property type="term" value="F:ATP binding"/>
    <property type="evidence" value="ECO:0007669"/>
    <property type="project" value="UniProtKB-UniRule"/>
</dbReference>
<dbReference type="Gene3D" id="3.30.565.10">
    <property type="entry name" value="Histidine kinase-like ATPase, C-terminal domain"/>
    <property type="match status" value="1"/>
</dbReference>
<keyword evidence="5" id="KW-0346">Stress response</keyword>
<dbReference type="PRINTS" id="PR00775">
    <property type="entry name" value="HEATSHOCK90"/>
</dbReference>
<evidence type="ECO:0000313" key="7">
    <source>
        <dbReference type="EMBL" id="SUB57902.1"/>
    </source>
</evidence>
<feature type="binding site" evidence="6">
    <location>
        <position position="97"/>
    </location>
    <ligand>
        <name>ATP</name>
        <dbReference type="ChEBI" id="CHEBI:30616"/>
    </ligand>
</feature>
<dbReference type="InterPro" id="IPR036890">
    <property type="entry name" value="HATPase_C_sf"/>
</dbReference>
<keyword evidence="5" id="KW-0963">Cytoplasm</keyword>
<feature type="region of interest" description="C" evidence="5">
    <location>
        <begin position="558"/>
        <end position="630"/>
    </location>
</feature>
<evidence type="ECO:0000256" key="1">
    <source>
        <dbReference type="ARBA" id="ARBA00008239"/>
    </source>
</evidence>
<dbReference type="Gene3D" id="3.40.50.11260">
    <property type="match status" value="1"/>
</dbReference>
<sequence>MLKKGDNMKNKEFKTESKRLMDLMINSIYTNKEIFLREIISNASDAMDKMYYIALTDDKINFNKDDYYIRISPDKENRTIRISDHGIGMDKKELEDNLGTIAKSGSLDFKNNNSKDKDDNHQIIGQFGVGFYSAFMVAKKIEVLTKSYKSDKAYLWVSEEAKDYNISESKKDDFGTIITLSLKDNTDDENYDEFLDEYKIKSLVKRYSNYIRYPIKMLVEKNKPSKDSTDENPKFETYKEDEVLNSMVPLWRKNKNELKEEDYDNFYNERHYGYDKPLSYLHLNLEGNVSFKAVLYIPSQRPFDFFNVDRKKGLELYSNGVMIMENCEELLPDYLSFVKGVCDSEDISLNISREMLQNTRELRLIRRSIEKKVFEELKRLFKDKREDYIKFFQNFGVILKSGAYANFGQDADKLKDFLIYKTTKRDYISLEEYIKDMKPDQKYIYYATGESVDQIKELPQIKSIMDKDYEVLLFDDPIDEFVVKVLRTYGEKEFKSISQAEESSDKDKDESNEDSKLLSSMKDILKDEVVDVKENKNLTTDAAFLSSQGEISIDMEKTLAHMPGQEGFKAEKVLEINPKHVAFKKLKEFEKTDKDKFKLYTELLYNCARLIAGLDIDDPVDFSRNIGKLL</sequence>
<dbReference type="CDD" id="cd16927">
    <property type="entry name" value="HATPase_Hsp90-like"/>
    <property type="match status" value="1"/>
</dbReference>
<feature type="binding site" evidence="6">
    <location>
        <position position="103"/>
    </location>
    <ligand>
        <name>ATP</name>
        <dbReference type="ChEBI" id="CHEBI:30616"/>
    </ligand>
</feature>
<dbReference type="GO" id="GO:0005737">
    <property type="term" value="C:cytoplasm"/>
    <property type="evidence" value="ECO:0007669"/>
    <property type="project" value="UniProtKB-SubCell"/>
</dbReference>
<feature type="binding site" evidence="6">
    <location>
        <begin position="104"/>
        <end position="105"/>
    </location>
    <ligand>
        <name>ATP</name>
        <dbReference type="ChEBI" id="CHEBI:30616"/>
    </ligand>
</feature>
<keyword evidence="3 5" id="KW-0067">ATP-binding</keyword>
<dbReference type="Proteomes" id="UP000255517">
    <property type="component" value="Unassembled WGS sequence"/>
</dbReference>
<dbReference type="Pfam" id="PF13589">
    <property type="entry name" value="HATPase_c_3"/>
    <property type="match status" value="1"/>
</dbReference>
<dbReference type="InterPro" id="IPR019805">
    <property type="entry name" value="Heat_shock_protein_90_CS"/>
</dbReference>
<keyword evidence="4 5" id="KW-0143">Chaperone</keyword>
<dbReference type="AlphaFoldDB" id="A0A379C6F2"/>
<comment type="function">
    <text evidence="5">Molecular chaperone. Has ATPase activity.</text>
</comment>
<dbReference type="STRING" id="1122949.GCA_000378725_00006"/>
<proteinExistence type="inferred from homology"/>
<feature type="binding site" evidence="6">
    <location>
        <position position="84"/>
    </location>
    <ligand>
        <name>ATP</name>
        <dbReference type="ChEBI" id="CHEBI:30616"/>
    </ligand>
</feature>
<dbReference type="EMBL" id="UGSZ01000001">
    <property type="protein sequence ID" value="SUB57902.1"/>
    <property type="molecule type" value="Genomic_DNA"/>
</dbReference>
<comment type="subunit">
    <text evidence="5">Homodimer.</text>
</comment>
<evidence type="ECO:0000256" key="2">
    <source>
        <dbReference type="ARBA" id="ARBA00022741"/>
    </source>
</evidence>
<gene>
    <name evidence="5 7" type="primary">htpG</name>
    <name evidence="7" type="ORF">NCTC13149_01763</name>
</gene>
<dbReference type="PROSITE" id="PS00298">
    <property type="entry name" value="HSP90"/>
    <property type="match status" value="1"/>
</dbReference>
<dbReference type="Gene3D" id="3.30.230.80">
    <property type="match status" value="1"/>
</dbReference>
<feature type="binding site" evidence="6">
    <location>
        <position position="353"/>
    </location>
    <ligand>
        <name>ATP</name>
        <dbReference type="ChEBI" id="CHEBI:30616"/>
    </ligand>
</feature>
<dbReference type="InterPro" id="IPR020575">
    <property type="entry name" value="Hsp90_N"/>
</dbReference>
<dbReference type="PIRSF" id="PIRSF002583">
    <property type="entry name" value="Hsp90"/>
    <property type="match status" value="1"/>
</dbReference>
<keyword evidence="2 5" id="KW-0547">Nucleotide-binding</keyword>
<dbReference type="InterPro" id="IPR020568">
    <property type="entry name" value="Ribosomal_Su5_D2-typ_SF"/>
</dbReference>
<dbReference type="GO" id="GO:0016887">
    <property type="term" value="F:ATP hydrolysis activity"/>
    <property type="evidence" value="ECO:0007669"/>
    <property type="project" value="InterPro"/>
</dbReference>
<dbReference type="PANTHER" id="PTHR11528">
    <property type="entry name" value="HEAT SHOCK PROTEIN 90 FAMILY MEMBER"/>
    <property type="match status" value="1"/>
</dbReference>
<dbReference type="GO" id="GO:0140662">
    <property type="term" value="F:ATP-dependent protein folding chaperone"/>
    <property type="evidence" value="ECO:0007669"/>
    <property type="project" value="InterPro"/>
</dbReference>
<evidence type="ECO:0000256" key="4">
    <source>
        <dbReference type="ARBA" id="ARBA00023186"/>
    </source>
</evidence>
<dbReference type="GO" id="GO:0051082">
    <property type="term" value="F:unfolded protein binding"/>
    <property type="evidence" value="ECO:0007669"/>
    <property type="project" value="UniProtKB-UniRule"/>
</dbReference>
<dbReference type="SUPFAM" id="SSF55874">
    <property type="entry name" value="ATPase domain of HSP90 chaperone/DNA topoisomerase II/histidine kinase"/>
    <property type="match status" value="1"/>
</dbReference>
<feature type="binding site" evidence="6">
    <location>
        <position position="42"/>
    </location>
    <ligand>
        <name>ATP</name>
        <dbReference type="ChEBI" id="CHEBI:30616"/>
    </ligand>
</feature>
<comment type="caution">
    <text evidence="5">Lacks conserved residue(s) required for the propagation of feature annotation.</text>
</comment>
<accession>A0A379C6F2</accession>
<evidence type="ECO:0000256" key="6">
    <source>
        <dbReference type="PIRSR" id="PIRSR002583-1"/>
    </source>
</evidence>
<dbReference type="Gene3D" id="1.20.120.790">
    <property type="entry name" value="Heat shock protein 90, C-terminal domain"/>
    <property type="match status" value="1"/>
</dbReference>
<dbReference type="NCBIfam" id="NF003555">
    <property type="entry name" value="PRK05218.1"/>
    <property type="match status" value="1"/>
</dbReference>
<dbReference type="HAMAP" id="MF_00505">
    <property type="entry name" value="HSP90"/>
    <property type="match status" value="1"/>
</dbReference>
<dbReference type="SUPFAM" id="SSF110942">
    <property type="entry name" value="HSP90 C-terminal domain"/>
    <property type="match status" value="1"/>
</dbReference>
<comment type="subcellular location">
    <subcellularLocation>
        <location evidence="5">Cytoplasm</location>
    </subcellularLocation>
</comment>
<reference evidence="7 8" key="1">
    <citation type="submission" date="2018-06" db="EMBL/GenBank/DDBJ databases">
        <authorList>
            <consortium name="Pathogen Informatics"/>
            <person name="Doyle S."/>
        </authorList>
    </citation>
    <scope>NUCLEOTIDE SEQUENCE [LARGE SCALE GENOMIC DNA]</scope>
    <source>
        <strain evidence="7 8">NCTC13149</strain>
    </source>
</reference>
<comment type="similarity">
    <text evidence="1 5">Belongs to the heat shock protein 90 family.</text>
</comment>
<dbReference type="SUPFAM" id="SSF54211">
    <property type="entry name" value="Ribosomal protein S5 domain 2-like"/>
    <property type="match status" value="1"/>
</dbReference>
<dbReference type="InterPro" id="IPR037196">
    <property type="entry name" value="HSP90_C"/>
</dbReference>
<feature type="binding site" evidence="6">
    <location>
        <begin position="126"/>
        <end position="131"/>
    </location>
    <ligand>
        <name>ATP</name>
        <dbReference type="ChEBI" id="CHEBI:30616"/>
    </ligand>
</feature>